<dbReference type="AlphaFoldDB" id="A0A382HU49"/>
<gene>
    <name evidence="1" type="ORF">METZ01_LOCUS243479</name>
</gene>
<feature type="non-terminal residue" evidence="1">
    <location>
        <position position="31"/>
    </location>
</feature>
<name>A0A382HU49_9ZZZZ</name>
<dbReference type="EMBL" id="UINC01063222">
    <property type="protein sequence ID" value="SVB90625.1"/>
    <property type="molecule type" value="Genomic_DNA"/>
</dbReference>
<accession>A0A382HU49</accession>
<proteinExistence type="predicted"/>
<evidence type="ECO:0000313" key="1">
    <source>
        <dbReference type="EMBL" id="SVB90625.1"/>
    </source>
</evidence>
<protein>
    <submittedName>
        <fullName evidence="1">Uncharacterized protein</fullName>
    </submittedName>
</protein>
<reference evidence="1" key="1">
    <citation type="submission" date="2018-05" db="EMBL/GenBank/DDBJ databases">
        <authorList>
            <person name="Lanie J.A."/>
            <person name="Ng W.-L."/>
            <person name="Kazmierczak K.M."/>
            <person name="Andrzejewski T.M."/>
            <person name="Davidsen T.M."/>
            <person name="Wayne K.J."/>
            <person name="Tettelin H."/>
            <person name="Glass J.I."/>
            <person name="Rusch D."/>
            <person name="Podicherti R."/>
            <person name="Tsui H.-C.T."/>
            <person name="Winkler M.E."/>
        </authorList>
    </citation>
    <scope>NUCLEOTIDE SEQUENCE</scope>
</reference>
<sequence length="31" mass="3654">MIHKSTDLTGTTFARVFFYYVDLKNNMKVGR</sequence>
<organism evidence="1">
    <name type="scientific">marine metagenome</name>
    <dbReference type="NCBI Taxonomy" id="408172"/>
    <lineage>
        <taxon>unclassified sequences</taxon>
        <taxon>metagenomes</taxon>
        <taxon>ecological metagenomes</taxon>
    </lineage>
</organism>